<keyword evidence="1" id="KW-0812">Transmembrane</keyword>
<dbReference type="InterPro" id="IPR012373">
    <property type="entry name" value="Ferrdict_sens_TM"/>
</dbReference>
<proteinExistence type="predicted"/>
<keyword evidence="6" id="KW-1185">Reference proteome</keyword>
<feature type="transmembrane region" description="Helical" evidence="1">
    <location>
        <begin position="92"/>
        <end position="115"/>
    </location>
</feature>
<dbReference type="InterPro" id="IPR032623">
    <property type="entry name" value="FecR_N"/>
</dbReference>
<dbReference type="InterPro" id="IPR006860">
    <property type="entry name" value="FecR"/>
</dbReference>
<evidence type="ECO:0000259" key="2">
    <source>
        <dbReference type="Pfam" id="PF04773"/>
    </source>
</evidence>
<dbReference type="Pfam" id="PF16220">
    <property type="entry name" value="DUF4880"/>
    <property type="match status" value="1"/>
</dbReference>
<comment type="caution">
    <text evidence="5">The sequence shown here is derived from an EMBL/GenBank/DDBJ whole genome shotgun (WGS) entry which is preliminary data.</text>
</comment>
<dbReference type="AlphaFoldDB" id="A0AA91I764"/>
<dbReference type="EMBL" id="LUUL01000007">
    <property type="protein sequence ID" value="OAI30295.1"/>
    <property type="molecule type" value="Genomic_DNA"/>
</dbReference>
<dbReference type="Pfam" id="PF16344">
    <property type="entry name" value="FecR_C"/>
    <property type="match status" value="1"/>
</dbReference>
<dbReference type="PANTHER" id="PTHR30273:SF2">
    <property type="entry name" value="PROTEIN FECR"/>
    <property type="match status" value="1"/>
</dbReference>
<evidence type="ECO:0000313" key="6">
    <source>
        <dbReference type="Proteomes" id="UP000077734"/>
    </source>
</evidence>
<evidence type="ECO:0000313" key="5">
    <source>
        <dbReference type="EMBL" id="OAI30295.1"/>
    </source>
</evidence>
<feature type="domain" description="Protein FecR C-terminal" evidence="4">
    <location>
        <begin position="256"/>
        <end position="322"/>
    </location>
</feature>
<gene>
    <name evidence="5" type="ORF">A1356_21690</name>
</gene>
<sequence length="328" mass="36524">MLSMTQSPDDHAARIRSEASAWLARLRSGDCTPDDTEHFNAWLAAAPQHREAYRRAERLWADLAALSRVAQPQLRQAQRFYARSRAKRRWRAAGLAAAAMLTGILALNPAIWHWLNAEPYQTAKGMRRTVLLSDGTSIELNTDSALRVFYSGQRRTVWLERGEAWFNVFHDSDRPFEVVAGDGRIRDIGTQFNVRRDLDRVSVAVRDGEVAVFAKSQAAPLHVNAGQQTRYGEAGGAEPVQTSDLMAISAWRNGILLVKNRTLAEVAEELERYHPVAIDVTDAKLCGLAVSGRFPANDLELTLKTIATALPVQVVAVDRDHIAIRPNR</sequence>
<dbReference type="PIRSF" id="PIRSF018266">
    <property type="entry name" value="FecR"/>
    <property type="match status" value="1"/>
</dbReference>
<feature type="domain" description="FecR protein" evidence="2">
    <location>
        <begin position="120"/>
        <end position="210"/>
    </location>
</feature>
<dbReference type="Gene3D" id="2.60.120.1440">
    <property type="match status" value="1"/>
</dbReference>
<protein>
    <recommendedName>
        <fullName evidence="7">Iron dicitrate transport regulator FecR</fullName>
    </recommendedName>
</protein>
<keyword evidence="1" id="KW-0472">Membrane</keyword>
<accession>A0AA91I764</accession>
<dbReference type="Pfam" id="PF04773">
    <property type="entry name" value="FecR"/>
    <property type="match status" value="1"/>
</dbReference>
<dbReference type="GO" id="GO:0016989">
    <property type="term" value="F:sigma factor antagonist activity"/>
    <property type="evidence" value="ECO:0007669"/>
    <property type="project" value="TreeGrafter"/>
</dbReference>
<dbReference type="InterPro" id="IPR032508">
    <property type="entry name" value="FecR_C"/>
</dbReference>
<dbReference type="PANTHER" id="PTHR30273">
    <property type="entry name" value="PERIPLASMIC SIGNAL SENSOR AND SIGMA FACTOR ACTIVATOR FECR-RELATED"/>
    <property type="match status" value="1"/>
</dbReference>
<evidence type="ECO:0008006" key="7">
    <source>
        <dbReference type="Google" id="ProtNLM"/>
    </source>
</evidence>
<keyword evidence="1" id="KW-1133">Transmembrane helix</keyword>
<feature type="domain" description="FecR N-terminal" evidence="3">
    <location>
        <begin position="18"/>
        <end position="59"/>
    </location>
</feature>
<name>A0AA91I764_9GAMM</name>
<dbReference type="Proteomes" id="UP000077734">
    <property type="component" value="Unassembled WGS sequence"/>
</dbReference>
<reference evidence="5 6" key="1">
    <citation type="submission" date="2016-03" db="EMBL/GenBank/DDBJ databases">
        <authorList>
            <person name="Heylen K."/>
            <person name="De Vos P."/>
            <person name="Vekeman B."/>
        </authorList>
    </citation>
    <scope>NUCLEOTIDE SEQUENCE [LARGE SCALE GENOMIC DNA]</scope>
    <source>
        <strain evidence="5 6">R-49807</strain>
    </source>
</reference>
<organism evidence="5 6">
    <name type="scientific">Methylomonas koyamae</name>
    <dbReference type="NCBI Taxonomy" id="702114"/>
    <lineage>
        <taxon>Bacteria</taxon>
        <taxon>Pseudomonadati</taxon>
        <taxon>Pseudomonadota</taxon>
        <taxon>Gammaproteobacteria</taxon>
        <taxon>Methylococcales</taxon>
        <taxon>Methylococcaceae</taxon>
        <taxon>Methylomonas</taxon>
    </lineage>
</organism>
<evidence type="ECO:0000256" key="1">
    <source>
        <dbReference type="SAM" id="Phobius"/>
    </source>
</evidence>
<evidence type="ECO:0000259" key="3">
    <source>
        <dbReference type="Pfam" id="PF16220"/>
    </source>
</evidence>
<evidence type="ECO:0000259" key="4">
    <source>
        <dbReference type="Pfam" id="PF16344"/>
    </source>
</evidence>
<dbReference type="Gene3D" id="3.55.50.30">
    <property type="match status" value="1"/>
</dbReference>